<feature type="domain" description="Integrase catalytic" evidence="1">
    <location>
        <begin position="39"/>
        <end position="147"/>
    </location>
</feature>
<evidence type="ECO:0000313" key="3">
    <source>
        <dbReference type="Proteomes" id="UP000075243"/>
    </source>
</evidence>
<dbReference type="PROSITE" id="PS50994">
    <property type="entry name" value="INTEGRASE"/>
    <property type="match status" value="1"/>
</dbReference>
<dbReference type="InterPro" id="IPR012337">
    <property type="entry name" value="RNaseH-like_sf"/>
</dbReference>
<organism evidence="2 3">
    <name type="scientific">Cajanus cajan</name>
    <name type="common">Pigeon pea</name>
    <name type="synonym">Cajanus indicus</name>
    <dbReference type="NCBI Taxonomy" id="3821"/>
    <lineage>
        <taxon>Eukaryota</taxon>
        <taxon>Viridiplantae</taxon>
        <taxon>Streptophyta</taxon>
        <taxon>Embryophyta</taxon>
        <taxon>Tracheophyta</taxon>
        <taxon>Spermatophyta</taxon>
        <taxon>Magnoliopsida</taxon>
        <taxon>eudicotyledons</taxon>
        <taxon>Gunneridae</taxon>
        <taxon>Pentapetalae</taxon>
        <taxon>rosids</taxon>
        <taxon>fabids</taxon>
        <taxon>Fabales</taxon>
        <taxon>Fabaceae</taxon>
        <taxon>Papilionoideae</taxon>
        <taxon>50 kb inversion clade</taxon>
        <taxon>NPAAA clade</taxon>
        <taxon>indigoferoid/millettioid clade</taxon>
        <taxon>Phaseoleae</taxon>
        <taxon>Cajanus</taxon>
    </lineage>
</organism>
<gene>
    <name evidence="2" type="ORF">KK1_020994</name>
</gene>
<dbReference type="SUPFAM" id="SSF53098">
    <property type="entry name" value="Ribonuclease H-like"/>
    <property type="match status" value="1"/>
</dbReference>
<sequence>MYDNLKMFWWPRMKKDIVEFVSAYIVCQKAKVEQQRPSRLLQPLSIHKWKWDSISMDFVVALPRTVRGHESTWVIVDKLTKSAHFLIINIKHSLERLAKIYHDDIVRLHGVSFSIVLNRDPRFTSRFWESLQQALGTQLRLSLAYQP</sequence>
<dbReference type="InterPro" id="IPR041588">
    <property type="entry name" value="Integrase_H2C2"/>
</dbReference>
<dbReference type="Pfam" id="PF17921">
    <property type="entry name" value="Integrase_H2C2"/>
    <property type="match status" value="1"/>
</dbReference>
<evidence type="ECO:0000313" key="2">
    <source>
        <dbReference type="EMBL" id="KYP76741.1"/>
    </source>
</evidence>
<dbReference type="AlphaFoldDB" id="A0A151UC06"/>
<dbReference type="InterPro" id="IPR001584">
    <property type="entry name" value="Integrase_cat-core"/>
</dbReference>
<dbReference type="PANTHER" id="PTHR35046">
    <property type="entry name" value="ZINC KNUCKLE (CCHC-TYPE) FAMILY PROTEIN"/>
    <property type="match status" value="1"/>
</dbReference>
<evidence type="ECO:0000259" key="1">
    <source>
        <dbReference type="PROSITE" id="PS50994"/>
    </source>
</evidence>
<dbReference type="Gramene" id="C.cajan_20388.t">
    <property type="protein sequence ID" value="C.cajan_20388.t.cds1"/>
    <property type="gene ID" value="C.cajan_20388"/>
</dbReference>
<name>A0A151UC06_CAJCA</name>
<dbReference type="EMBL" id="CM003603">
    <property type="protein sequence ID" value="KYP76741.1"/>
    <property type="molecule type" value="Genomic_DNA"/>
</dbReference>
<dbReference type="GO" id="GO:0003676">
    <property type="term" value="F:nucleic acid binding"/>
    <property type="evidence" value="ECO:0007669"/>
    <property type="project" value="InterPro"/>
</dbReference>
<dbReference type="Gene3D" id="1.10.340.70">
    <property type="match status" value="1"/>
</dbReference>
<dbReference type="PANTHER" id="PTHR35046:SF26">
    <property type="entry name" value="RNA-DIRECTED DNA POLYMERASE"/>
    <property type="match status" value="1"/>
</dbReference>
<reference evidence="2 3" key="1">
    <citation type="journal article" date="2012" name="Nat. Biotechnol.">
        <title>Draft genome sequence of pigeonpea (Cajanus cajan), an orphan legume crop of resource-poor farmers.</title>
        <authorList>
            <person name="Varshney R.K."/>
            <person name="Chen W."/>
            <person name="Li Y."/>
            <person name="Bharti A.K."/>
            <person name="Saxena R.K."/>
            <person name="Schlueter J.A."/>
            <person name="Donoghue M.T."/>
            <person name="Azam S."/>
            <person name="Fan G."/>
            <person name="Whaley A.M."/>
            <person name="Farmer A.D."/>
            <person name="Sheridan J."/>
            <person name="Iwata A."/>
            <person name="Tuteja R."/>
            <person name="Penmetsa R.V."/>
            <person name="Wu W."/>
            <person name="Upadhyaya H.D."/>
            <person name="Yang S.P."/>
            <person name="Shah T."/>
            <person name="Saxena K.B."/>
            <person name="Michael T."/>
            <person name="McCombie W.R."/>
            <person name="Yang B."/>
            <person name="Zhang G."/>
            <person name="Yang H."/>
            <person name="Wang J."/>
            <person name="Spillane C."/>
            <person name="Cook D.R."/>
            <person name="May G.D."/>
            <person name="Xu X."/>
            <person name="Jackson S.A."/>
        </authorList>
    </citation>
    <scope>NUCLEOTIDE SEQUENCE [LARGE SCALE GENOMIC DNA]</scope>
    <source>
        <strain evidence="3">cv. Asha</strain>
    </source>
</reference>
<protein>
    <submittedName>
        <fullName evidence="2">Transposon Ty3-I Gag-Pol polyprotein</fullName>
    </submittedName>
</protein>
<accession>A0A151UC06</accession>
<proteinExistence type="predicted"/>
<dbReference type="InterPro" id="IPR036397">
    <property type="entry name" value="RNaseH_sf"/>
</dbReference>
<keyword evidence="3" id="KW-1185">Reference proteome</keyword>
<dbReference type="Proteomes" id="UP000075243">
    <property type="component" value="Chromosome 1"/>
</dbReference>
<dbReference type="GO" id="GO:0015074">
    <property type="term" value="P:DNA integration"/>
    <property type="evidence" value="ECO:0007669"/>
    <property type="project" value="InterPro"/>
</dbReference>
<dbReference type="Gene3D" id="3.30.420.10">
    <property type="entry name" value="Ribonuclease H-like superfamily/Ribonuclease H"/>
    <property type="match status" value="1"/>
</dbReference>